<dbReference type="Gene3D" id="3.10.20.310">
    <property type="entry name" value="membrane protein fhac"/>
    <property type="match status" value="1"/>
</dbReference>
<evidence type="ECO:0000259" key="6">
    <source>
        <dbReference type="Pfam" id="PF07244"/>
    </source>
</evidence>
<evidence type="ECO:0000313" key="7">
    <source>
        <dbReference type="EMBL" id="MQQ09280.1"/>
    </source>
</evidence>
<feature type="chain" id="PRO_5033049461" evidence="4">
    <location>
        <begin position="33"/>
        <end position="603"/>
    </location>
</feature>
<dbReference type="PANTHER" id="PTHR12815">
    <property type="entry name" value="SORTING AND ASSEMBLY MACHINERY SAMM50 PROTEIN FAMILY MEMBER"/>
    <property type="match status" value="1"/>
</dbReference>
<keyword evidence="4" id="KW-0732">Signal</keyword>
<keyword evidence="2" id="KW-1134">Transmembrane beta strand</keyword>
<dbReference type="Pfam" id="PF01103">
    <property type="entry name" value="Omp85"/>
    <property type="match status" value="1"/>
</dbReference>
<evidence type="ECO:0000256" key="2">
    <source>
        <dbReference type="ARBA" id="ARBA00022452"/>
    </source>
</evidence>
<dbReference type="InterPro" id="IPR039910">
    <property type="entry name" value="D15-like"/>
</dbReference>
<sequence length="603" mass="64077">MISGPDLSQVLRNFAVAAGLCAILCLATPVKAVPTDFSTPSASEDLRERLLKTSATWRARGRSADAVQDILAAALSDYRSLVQVLYDQGFFSPVVSIKIDGREAAGINPLRLPAKIETVRITVDPGASFTLGRATVAPLPANPQTPLPNDFRSGAPANTGILRDAAAAGVTAWRQEGHAKADVSGQSITANHRTRRLDAQIQLQPGPQLRLGQLDIKGPSDVRDEAIRRIAGLPEGARYHPDLVAKSANRLRRTGAFSSVVLREDAQANPDQTLDFTAEVSDQPKRRFTFGGELTSDGAEISTTWTHRNLFGGAERFRFETRLSGIGGSSDIDGRIGVRLERPATLGPDDSTFYLAELERLDEEHYTALRALGAIGVRRIYSDTLEGEIALGAASSLVTDAFGKRRFRYLFARAKLEQDLRNSTVNATNGHFLSATVTPFVGLRGAKSGLQFIGDARIYRPIGNRLVAAARFQLGSLLGPGLSEVSPTLGFFSGGAGTVRGQEFQAFGVPVGGETAAGRGFAAVSAELRGQLTDSLSLVGFYDIGLVSADSFPTSGDNQHSGAGIGLRYDIAGIGPLRLDLAVPVSGGTEDGLQFYIGIGQAF</sequence>
<accession>A0A843YD47</accession>
<dbReference type="InterPro" id="IPR000184">
    <property type="entry name" value="Bac_surfAg_D15"/>
</dbReference>
<reference evidence="7 8" key="1">
    <citation type="submission" date="2019-10" db="EMBL/GenBank/DDBJ databases">
        <title>Epibacterium sp. nov., isolated from seawater.</title>
        <authorList>
            <person name="Zhang X."/>
            <person name="Li N."/>
        </authorList>
    </citation>
    <scope>NUCLEOTIDE SEQUENCE [LARGE SCALE GENOMIC DNA]</scope>
    <source>
        <strain evidence="7 8">SM1979</strain>
    </source>
</reference>
<gene>
    <name evidence="7" type="ORF">GFB49_12505</name>
</gene>
<organism evidence="7 8">
    <name type="scientific">Tritonibacter litoralis</name>
    <dbReference type="NCBI Taxonomy" id="2662264"/>
    <lineage>
        <taxon>Bacteria</taxon>
        <taxon>Pseudomonadati</taxon>
        <taxon>Pseudomonadota</taxon>
        <taxon>Alphaproteobacteria</taxon>
        <taxon>Rhodobacterales</taxon>
        <taxon>Paracoccaceae</taxon>
        <taxon>Tritonibacter</taxon>
    </lineage>
</organism>
<dbReference type="Pfam" id="PF07244">
    <property type="entry name" value="POTRA"/>
    <property type="match status" value="1"/>
</dbReference>
<feature type="domain" description="Bacterial surface antigen (D15)" evidence="5">
    <location>
        <begin position="412"/>
        <end position="603"/>
    </location>
</feature>
<dbReference type="EMBL" id="WIBF01000007">
    <property type="protein sequence ID" value="MQQ09280.1"/>
    <property type="molecule type" value="Genomic_DNA"/>
</dbReference>
<protein>
    <submittedName>
        <fullName evidence="7">BamA/TamA family outer membrane protein</fullName>
    </submittedName>
</protein>
<comment type="caution">
    <text evidence="7">The sequence shown here is derived from an EMBL/GenBank/DDBJ whole genome shotgun (WGS) entry which is preliminary data.</text>
</comment>
<evidence type="ECO:0000256" key="4">
    <source>
        <dbReference type="SAM" id="SignalP"/>
    </source>
</evidence>
<comment type="subcellular location">
    <subcellularLocation>
        <location evidence="1">Membrane</location>
    </subcellularLocation>
</comment>
<evidence type="ECO:0000256" key="3">
    <source>
        <dbReference type="ARBA" id="ARBA00023136"/>
    </source>
</evidence>
<dbReference type="InterPro" id="IPR010827">
    <property type="entry name" value="BamA/TamA_POTRA"/>
</dbReference>
<dbReference type="AlphaFoldDB" id="A0A843YD47"/>
<name>A0A843YD47_9RHOB</name>
<feature type="signal peptide" evidence="4">
    <location>
        <begin position="1"/>
        <end position="32"/>
    </location>
</feature>
<feature type="domain" description="POTRA" evidence="6">
    <location>
        <begin position="211"/>
        <end position="276"/>
    </location>
</feature>
<evidence type="ECO:0000313" key="8">
    <source>
        <dbReference type="Proteomes" id="UP000444174"/>
    </source>
</evidence>
<keyword evidence="2" id="KW-0812">Transmembrane</keyword>
<dbReference type="RefSeq" id="WP_153216224.1">
    <property type="nucleotide sequence ID" value="NZ_WIBF01000007.1"/>
</dbReference>
<keyword evidence="3" id="KW-0472">Membrane</keyword>
<keyword evidence="8" id="KW-1185">Reference proteome</keyword>
<dbReference type="Proteomes" id="UP000444174">
    <property type="component" value="Unassembled WGS sequence"/>
</dbReference>
<dbReference type="Gene3D" id="2.40.160.50">
    <property type="entry name" value="membrane protein fhac: a member of the omp85/tpsb transporter family"/>
    <property type="match status" value="1"/>
</dbReference>
<proteinExistence type="predicted"/>
<dbReference type="PANTHER" id="PTHR12815:SF42">
    <property type="entry name" value="BACTERIAL SURFACE ANTIGEN (D15) DOMAIN-CONTAINING PROTEIN"/>
    <property type="match status" value="1"/>
</dbReference>
<evidence type="ECO:0000259" key="5">
    <source>
        <dbReference type="Pfam" id="PF01103"/>
    </source>
</evidence>
<dbReference type="GO" id="GO:0019867">
    <property type="term" value="C:outer membrane"/>
    <property type="evidence" value="ECO:0007669"/>
    <property type="project" value="InterPro"/>
</dbReference>
<evidence type="ECO:0000256" key="1">
    <source>
        <dbReference type="ARBA" id="ARBA00004370"/>
    </source>
</evidence>